<evidence type="ECO:0000313" key="7">
    <source>
        <dbReference type="EMBL" id="TDU83921.1"/>
    </source>
</evidence>
<keyword evidence="8" id="KW-1185">Reference proteome</keyword>
<organism evidence="7 8">
    <name type="scientific">Kribbella voronezhensis</name>
    <dbReference type="NCBI Taxonomy" id="2512212"/>
    <lineage>
        <taxon>Bacteria</taxon>
        <taxon>Bacillati</taxon>
        <taxon>Actinomycetota</taxon>
        <taxon>Actinomycetes</taxon>
        <taxon>Propionibacteriales</taxon>
        <taxon>Kribbellaceae</taxon>
        <taxon>Kribbella</taxon>
    </lineage>
</organism>
<name>A0A4R7SXD0_9ACTN</name>
<dbReference type="Proteomes" id="UP000295151">
    <property type="component" value="Unassembled WGS sequence"/>
</dbReference>
<dbReference type="InterPro" id="IPR004358">
    <property type="entry name" value="Sig_transdc_His_kin-like_C"/>
</dbReference>
<dbReference type="PROSITE" id="PS50042">
    <property type="entry name" value="CNMP_BINDING_3"/>
    <property type="match status" value="1"/>
</dbReference>
<dbReference type="AlphaFoldDB" id="A0A4R7SXD0"/>
<sequence>MRVDDLRGLGLFAGLTDEQLQQLIDGGSEVLIEPGVKLFTEGDHADHWWVLIDGAIELSRHVGREDSVVGRLDVPGRWAGGFRAWDERGVYLASGRGVQEGRVLRVPAPVLRTLTDAWFPLGSHLINGVYGTARSIEATARQRQSLVTLGTLAAGLAHELNNPAAAATRAADALEAVCQTLITSLDRLAQGEISAPQLTALDKLRREIQPAAVGLDPLDIADQETALATWLGRHGVERDWVIAQPLAAAGVDVAWCERAAAVLDEDNFEPGLEWVASTFAATALLSEVRMSTRRISDLVAAVRSYSQMDRASLQPTDVTQGLENTLVILGHKLRDGIEVVREYGDLPRIDAYTGELNQVWTNLIDNAVDAMNGTGTLRLHTRAEGNEIVVEITDTGEGMSPEVAARAFEPFYTTKDVGKGTGLGLDIAQRIITEHHNGSITITSTPGNTTLHVHLPTHQKPTT</sequence>
<dbReference type="RefSeq" id="WP_133983513.1">
    <property type="nucleotide sequence ID" value="NZ_SOCE01000002.1"/>
</dbReference>
<dbReference type="InterPro" id="IPR018490">
    <property type="entry name" value="cNMP-bd_dom_sf"/>
</dbReference>
<dbReference type="SMART" id="SM00387">
    <property type="entry name" value="HATPase_c"/>
    <property type="match status" value="1"/>
</dbReference>
<evidence type="ECO:0000259" key="5">
    <source>
        <dbReference type="PROSITE" id="PS50042"/>
    </source>
</evidence>
<gene>
    <name evidence="7" type="ORF">EV138_6385</name>
</gene>
<dbReference type="InterPro" id="IPR036890">
    <property type="entry name" value="HATPase_C_sf"/>
</dbReference>
<dbReference type="InterPro" id="IPR000595">
    <property type="entry name" value="cNMP-bd_dom"/>
</dbReference>
<evidence type="ECO:0000256" key="4">
    <source>
        <dbReference type="ARBA" id="ARBA00023012"/>
    </source>
</evidence>
<feature type="domain" description="Histidine kinase" evidence="6">
    <location>
        <begin position="291"/>
        <end position="459"/>
    </location>
</feature>
<dbReference type="EMBL" id="SOCE01000002">
    <property type="protein sequence ID" value="TDU83921.1"/>
    <property type="molecule type" value="Genomic_DNA"/>
</dbReference>
<dbReference type="PRINTS" id="PR00344">
    <property type="entry name" value="BCTRLSENSOR"/>
</dbReference>
<dbReference type="Pfam" id="PF02518">
    <property type="entry name" value="HATPase_c"/>
    <property type="match status" value="1"/>
</dbReference>
<dbReference type="Gene3D" id="2.60.120.10">
    <property type="entry name" value="Jelly Rolls"/>
    <property type="match status" value="1"/>
</dbReference>
<dbReference type="PROSITE" id="PS50109">
    <property type="entry name" value="HIS_KIN"/>
    <property type="match status" value="1"/>
</dbReference>
<dbReference type="GO" id="GO:0000160">
    <property type="term" value="P:phosphorelay signal transduction system"/>
    <property type="evidence" value="ECO:0007669"/>
    <property type="project" value="UniProtKB-KW"/>
</dbReference>
<dbReference type="GO" id="GO:0004673">
    <property type="term" value="F:protein histidine kinase activity"/>
    <property type="evidence" value="ECO:0007669"/>
    <property type="project" value="UniProtKB-EC"/>
</dbReference>
<protein>
    <recommendedName>
        <fullName evidence="2">histidine kinase</fullName>
        <ecNumber evidence="2">2.7.13.3</ecNumber>
    </recommendedName>
</protein>
<comment type="catalytic activity">
    <reaction evidence="1">
        <text>ATP + protein L-histidine = ADP + protein N-phospho-L-histidine.</text>
        <dbReference type="EC" id="2.7.13.3"/>
    </reaction>
</comment>
<dbReference type="InterPro" id="IPR014710">
    <property type="entry name" value="RmlC-like_jellyroll"/>
</dbReference>
<evidence type="ECO:0000256" key="2">
    <source>
        <dbReference type="ARBA" id="ARBA00012438"/>
    </source>
</evidence>
<dbReference type="CDD" id="cd00038">
    <property type="entry name" value="CAP_ED"/>
    <property type="match status" value="1"/>
</dbReference>
<evidence type="ECO:0000256" key="3">
    <source>
        <dbReference type="ARBA" id="ARBA00022777"/>
    </source>
</evidence>
<dbReference type="Gene3D" id="3.30.565.10">
    <property type="entry name" value="Histidine kinase-like ATPase, C-terminal domain"/>
    <property type="match status" value="1"/>
</dbReference>
<reference evidence="7 8" key="1">
    <citation type="submission" date="2019-03" db="EMBL/GenBank/DDBJ databases">
        <title>Genomic Encyclopedia of Type Strains, Phase III (KMG-III): the genomes of soil and plant-associated and newly described type strains.</title>
        <authorList>
            <person name="Whitman W."/>
        </authorList>
    </citation>
    <scope>NUCLEOTIDE SEQUENCE [LARGE SCALE GENOMIC DNA]</scope>
    <source>
        <strain evidence="7 8">VKM Ac-2575</strain>
    </source>
</reference>
<dbReference type="SUPFAM" id="SSF55874">
    <property type="entry name" value="ATPase domain of HSP90 chaperone/DNA topoisomerase II/histidine kinase"/>
    <property type="match status" value="1"/>
</dbReference>
<dbReference type="InterPro" id="IPR005467">
    <property type="entry name" value="His_kinase_dom"/>
</dbReference>
<dbReference type="OrthoDB" id="1931120at2"/>
<dbReference type="Gene3D" id="1.10.287.130">
    <property type="match status" value="1"/>
</dbReference>
<dbReference type="PANTHER" id="PTHR43065:SF48">
    <property type="entry name" value="HISTIDINE KINASE"/>
    <property type="match status" value="1"/>
</dbReference>
<evidence type="ECO:0000259" key="6">
    <source>
        <dbReference type="PROSITE" id="PS50109"/>
    </source>
</evidence>
<keyword evidence="3 7" id="KW-0808">Transferase</keyword>
<proteinExistence type="predicted"/>
<feature type="domain" description="Cyclic nucleotide-binding" evidence="5">
    <location>
        <begin position="11"/>
        <end position="72"/>
    </location>
</feature>
<evidence type="ECO:0000256" key="1">
    <source>
        <dbReference type="ARBA" id="ARBA00000085"/>
    </source>
</evidence>
<keyword evidence="4" id="KW-0902">Two-component regulatory system</keyword>
<keyword evidence="3 7" id="KW-0418">Kinase</keyword>
<dbReference type="EC" id="2.7.13.3" evidence="2"/>
<comment type="caution">
    <text evidence="7">The sequence shown here is derived from an EMBL/GenBank/DDBJ whole genome shotgun (WGS) entry which is preliminary data.</text>
</comment>
<dbReference type="SUPFAM" id="SSF51206">
    <property type="entry name" value="cAMP-binding domain-like"/>
    <property type="match status" value="1"/>
</dbReference>
<accession>A0A4R7SXD0</accession>
<dbReference type="InterPro" id="IPR003594">
    <property type="entry name" value="HATPase_dom"/>
</dbReference>
<evidence type="ECO:0000313" key="8">
    <source>
        <dbReference type="Proteomes" id="UP000295151"/>
    </source>
</evidence>
<dbReference type="PANTHER" id="PTHR43065">
    <property type="entry name" value="SENSOR HISTIDINE KINASE"/>
    <property type="match status" value="1"/>
</dbReference>